<accession>A0A3B0WJ95</accession>
<gene>
    <name evidence="1" type="ORF">MNBD_GAMMA05-728</name>
</gene>
<evidence type="ECO:0000313" key="1">
    <source>
        <dbReference type="EMBL" id="VAW52393.1"/>
    </source>
</evidence>
<dbReference type="EMBL" id="UOFE01000027">
    <property type="protein sequence ID" value="VAW52393.1"/>
    <property type="molecule type" value="Genomic_DNA"/>
</dbReference>
<name>A0A3B0WJ95_9ZZZZ</name>
<protein>
    <recommendedName>
        <fullName evidence="2">TraB/GumN family protein</fullName>
    </recommendedName>
</protein>
<reference evidence="1" key="1">
    <citation type="submission" date="2018-06" db="EMBL/GenBank/DDBJ databases">
        <authorList>
            <person name="Zhirakovskaya E."/>
        </authorList>
    </citation>
    <scope>NUCLEOTIDE SEQUENCE</scope>
</reference>
<proteinExistence type="predicted"/>
<dbReference type="AlphaFoldDB" id="A0A3B0WJ95"/>
<dbReference type="PANTHER" id="PTHR40590">
    <property type="entry name" value="CYTOPLASMIC PROTEIN-RELATED"/>
    <property type="match status" value="1"/>
</dbReference>
<dbReference type="InterPro" id="IPR002816">
    <property type="entry name" value="TraB/PrgY/GumN_fam"/>
</dbReference>
<dbReference type="PANTHER" id="PTHR40590:SF1">
    <property type="entry name" value="CYTOPLASMIC PROTEIN"/>
    <property type="match status" value="1"/>
</dbReference>
<evidence type="ECO:0008006" key="2">
    <source>
        <dbReference type="Google" id="ProtNLM"/>
    </source>
</evidence>
<dbReference type="CDD" id="cd14789">
    <property type="entry name" value="Tiki"/>
    <property type="match status" value="1"/>
</dbReference>
<dbReference type="InterPro" id="IPR047111">
    <property type="entry name" value="YbaP-like"/>
</dbReference>
<organism evidence="1">
    <name type="scientific">hydrothermal vent metagenome</name>
    <dbReference type="NCBI Taxonomy" id="652676"/>
    <lineage>
        <taxon>unclassified sequences</taxon>
        <taxon>metagenomes</taxon>
        <taxon>ecological metagenomes</taxon>
    </lineage>
</organism>
<dbReference type="Pfam" id="PF01963">
    <property type="entry name" value="TraB_PrgY_gumN"/>
    <property type="match status" value="1"/>
</dbReference>
<sequence length="296" mass="33890">MRKAQSSFILCVVLVLGFTSAYADNDKAFFWQVKSKQATVYLMGAIHFADSSFYPLRPDIESAFQRSDTLVVELNINKIDANAYSQLIARKGVYKTGRTIKDDLTEETWLQLRQRLLHLNVRYETIKSYKPGVLVLTLSSIQVMQMGFSPQLGIDVYFLTKASQKSNPKKIVELETMEQQLDLFLNIPNGDLLLKESLYSLDEAELLMADMVRYWKQGDDKLMSKLLFEDALTQYPAFSAIYNRLFFERNIKMTEKIDAMLKQKGQYFVVVGAGHLIGKKGIVELLSAKGYEVKRN</sequence>